<evidence type="ECO:0000313" key="2">
    <source>
        <dbReference type="EMBL" id="CAA9482781.1"/>
    </source>
</evidence>
<feature type="non-terminal residue" evidence="2">
    <location>
        <position position="1"/>
    </location>
</feature>
<organism evidence="2">
    <name type="scientific">uncultured Solirubrobacteraceae bacterium</name>
    <dbReference type="NCBI Taxonomy" id="1162706"/>
    <lineage>
        <taxon>Bacteria</taxon>
        <taxon>Bacillati</taxon>
        <taxon>Actinomycetota</taxon>
        <taxon>Thermoleophilia</taxon>
        <taxon>Solirubrobacterales</taxon>
        <taxon>Solirubrobacteraceae</taxon>
        <taxon>environmental samples</taxon>
    </lineage>
</organism>
<proteinExistence type="predicted"/>
<dbReference type="AlphaFoldDB" id="A0A6J4RV12"/>
<name>A0A6J4RV12_9ACTN</name>
<protein>
    <submittedName>
        <fullName evidence="2">Uncharacterized protein</fullName>
    </submittedName>
</protein>
<feature type="region of interest" description="Disordered" evidence="1">
    <location>
        <begin position="1"/>
        <end position="75"/>
    </location>
</feature>
<evidence type="ECO:0000256" key="1">
    <source>
        <dbReference type="SAM" id="MobiDB-lite"/>
    </source>
</evidence>
<feature type="compositionally biased region" description="Basic and acidic residues" evidence="1">
    <location>
        <begin position="12"/>
        <end position="67"/>
    </location>
</feature>
<feature type="region of interest" description="Disordered" evidence="1">
    <location>
        <begin position="137"/>
        <end position="157"/>
    </location>
</feature>
<accession>A0A6J4RV12</accession>
<reference evidence="2" key="1">
    <citation type="submission" date="2020-02" db="EMBL/GenBank/DDBJ databases">
        <authorList>
            <person name="Meier V. D."/>
        </authorList>
    </citation>
    <scope>NUCLEOTIDE SEQUENCE</scope>
    <source>
        <strain evidence="2">AVDCRST_MAG69</strain>
    </source>
</reference>
<feature type="non-terminal residue" evidence="2">
    <location>
        <position position="157"/>
    </location>
</feature>
<sequence length="157" mass="16672">EHGSGGSGADVGPDRLTGEPRRHPGARLPRDRHEGGSPAHGRVDAARRPRGLLRDQGGRLRRLDPPHIGHVRGPGADLAGQARCAGSVPVAVSLRARGGARRAALAAGRVDRRRARACAQMAGRALEARLPGAVAPRLRARRRRPPPCPARARRNDM</sequence>
<gene>
    <name evidence="2" type="ORF">AVDCRST_MAG69-878</name>
</gene>
<dbReference type="EMBL" id="CADCVP010000105">
    <property type="protein sequence ID" value="CAA9482781.1"/>
    <property type="molecule type" value="Genomic_DNA"/>
</dbReference>